<dbReference type="OrthoDB" id="184880at2759"/>
<evidence type="ECO:0000256" key="1">
    <source>
        <dbReference type="SAM" id="MobiDB-lite"/>
    </source>
</evidence>
<evidence type="ECO:0000313" key="2">
    <source>
        <dbReference type="EMBL" id="KAF2259670.1"/>
    </source>
</evidence>
<dbReference type="CDD" id="cd02440">
    <property type="entry name" value="AdoMet_MTases"/>
    <property type="match status" value="1"/>
</dbReference>
<dbReference type="Pfam" id="PF13489">
    <property type="entry name" value="Methyltransf_23"/>
    <property type="match status" value="1"/>
</dbReference>
<name>A0A9P4K1D1_9PLEO</name>
<comment type="caution">
    <text evidence="2">The sequence shown here is derived from an EMBL/GenBank/DDBJ whole genome shotgun (WGS) entry which is preliminary data.</text>
</comment>
<dbReference type="GO" id="GO:0008168">
    <property type="term" value="F:methyltransferase activity"/>
    <property type="evidence" value="ECO:0007669"/>
    <property type="project" value="UniProtKB-KW"/>
</dbReference>
<gene>
    <name evidence="2" type="ORF">CC78DRAFT_620821</name>
</gene>
<dbReference type="Proteomes" id="UP000800093">
    <property type="component" value="Unassembled WGS sequence"/>
</dbReference>
<evidence type="ECO:0000313" key="3">
    <source>
        <dbReference type="Proteomes" id="UP000800093"/>
    </source>
</evidence>
<feature type="region of interest" description="Disordered" evidence="1">
    <location>
        <begin position="1"/>
        <end position="24"/>
    </location>
</feature>
<keyword evidence="2" id="KW-0489">Methyltransferase</keyword>
<keyword evidence="2" id="KW-0808">Transferase</keyword>
<keyword evidence="3" id="KW-1185">Reference proteome</keyword>
<reference evidence="3" key="1">
    <citation type="journal article" date="2020" name="Stud. Mycol.">
        <title>101 Dothideomycetes genomes: A test case for predicting lifestyles and emergence of pathogens.</title>
        <authorList>
            <person name="Haridas S."/>
            <person name="Albert R."/>
            <person name="Binder M."/>
            <person name="Bloem J."/>
            <person name="LaButti K."/>
            <person name="Salamov A."/>
            <person name="Andreopoulos B."/>
            <person name="Baker S."/>
            <person name="Barry K."/>
            <person name="Bills G."/>
            <person name="Bluhm B."/>
            <person name="Cannon C."/>
            <person name="Castanera R."/>
            <person name="Culley D."/>
            <person name="Daum C."/>
            <person name="Ezra D."/>
            <person name="Gonzalez J."/>
            <person name="Henrissat B."/>
            <person name="Kuo A."/>
            <person name="Liang C."/>
            <person name="Lipzen A."/>
            <person name="Lutzoni F."/>
            <person name="Magnuson J."/>
            <person name="Mondo S."/>
            <person name="Nolan M."/>
            <person name="Ohm R."/>
            <person name="Pangilinan J."/>
            <person name="Park H.-J."/>
            <person name="Ramirez L."/>
            <person name="Alfaro M."/>
            <person name="Sun H."/>
            <person name="Tritt A."/>
            <person name="Yoshinaga Y."/>
            <person name="Zwiers L.-H."/>
            <person name="Turgeon B."/>
            <person name="Goodwin S."/>
            <person name="Spatafora J."/>
            <person name="Crous P."/>
            <person name="Grigoriev I."/>
        </authorList>
    </citation>
    <scope>NUCLEOTIDE SEQUENCE [LARGE SCALE GENOMIC DNA]</scope>
    <source>
        <strain evidence="3">CBS 304.66</strain>
    </source>
</reference>
<protein>
    <submittedName>
        <fullName evidence="2">S-adenosyl-L-methionine-dependent methyltransferase</fullName>
    </submittedName>
</protein>
<dbReference type="EMBL" id="ML986702">
    <property type="protein sequence ID" value="KAF2259670.1"/>
    <property type="molecule type" value="Genomic_DNA"/>
</dbReference>
<dbReference type="SUPFAM" id="SSF53335">
    <property type="entry name" value="S-adenosyl-L-methionine-dependent methyltransferases"/>
    <property type="match status" value="1"/>
</dbReference>
<sequence length="300" mass="33815">MVTADNTTAPHPVADSKPPKPGFDGFVPADDAEAERLWMQHIVLIDALDNRIVCPPLDLTVPGLKILESGTADGHWLRHLRSCIPNPERNTYIGTDLNPRLFPTSVPKDCQFCIHNISEPWPEKEHRMFDLVHQRLTLPGGAPTPLQQIVRQLFDLVKPGGWIQLVEAEQIGLESGPVFDEFLDLVRAVFDKTGAGWHYAERMKGWLEEAGAVDLDEVTVKMAFGKKNQKEELNEGSARITAQAMKGLVMHAKMMKDLKTNLNVEQLDTLEERLLKELTELGAYYPIRIVWGRKKRENEG</sequence>
<dbReference type="GO" id="GO:0032259">
    <property type="term" value="P:methylation"/>
    <property type="evidence" value="ECO:0007669"/>
    <property type="project" value="UniProtKB-KW"/>
</dbReference>
<dbReference type="Gene3D" id="3.40.50.150">
    <property type="entry name" value="Vaccinia Virus protein VP39"/>
    <property type="match status" value="1"/>
</dbReference>
<accession>A0A9P4K1D1</accession>
<dbReference type="AlphaFoldDB" id="A0A9P4K1D1"/>
<proteinExistence type="predicted"/>
<dbReference type="InterPro" id="IPR029063">
    <property type="entry name" value="SAM-dependent_MTases_sf"/>
</dbReference>
<organism evidence="2 3">
    <name type="scientific">Lojkania enalia</name>
    <dbReference type="NCBI Taxonomy" id="147567"/>
    <lineage>
        <taxon>Eukaryota</taxon>
        <taxon>Fungi</taxon>
        <taxon>Dikarya</taxon>
        <taxon>Ascomycota</taxon>
        <taxon>Pezizomycotina</taxon>
        <taxon>Dothideomycetes</taxon>
        <taxon>Pleosporomycetidae</taxon>
        <taxon>Pleosporales</taxon>
        <taxon>Pleosporales incertae sedis</taxon>
        <taxon>Lojkania</taxon>
    </lineage>
</organism>